<dbReference type="InterPro" id="IPR000515">
    <property type="entry name" value="MetI-like"/>
</dbReference>
<feature type="domain" description="ABC transmembrane type-1" evidence="6">
    <location>
        <begin position="67"/>
        <end position="280"/>
    </location>
</feature>
<dbReference type="GO" id="GO:0005886">
    <property type="term" value="C:plasma membrane"/>
    <property type="evidence" value="ECO:0007669"/>
    <property type="project" value="UniProtKB-SubCell"/>
</dbReference>
<keyword evidence="2 5" id="KW-0812">Transmembrane</keyword>
<evidence type="ECO:0000259" key="6">
    <source>
        <dbReference type="PROSITE" id="PS50928"/>
    </source>
</evidence>
<reference evidence="7" key="1">
    <citation type="submission" date="2019-02" db="EMBL/GenBank/DDBJ databases">
        <authorList>
            <person name="Gruber-Vodicka R. H."/>
            <person name="Seah K. B. B."/>
        </authorList>
    </citation>
    <scope>NUCLEOTIDE SEQUENCE</scope>
    <source>
        <strain evidence="7">BECK_DK47</strain>
    </source>
</reference>
<feature type="transmembrane region" description="Helical" evidence="5">
    <location>
        <begin position="100"/>
        <end position="117"/>
    </location>
</feature>
<dbReference type="Gene3D" id="1.10.3720.10">
    <property type="entry name" value="MetI-like"/>
    <property type="match status" value="1"/>
</dbReference>
<gene>
    <name evidence="7" type="ORF">BECKDK2373B_GA0170837_105115</name>
</gene>
<evidence type="ECO:0000256" key="3">
    <source>
        <dbReference type="ARBA" id="ARBA00022989"/>
    </source>
</evidence>
<evidence type="ECO:0000256" key="1">
    <source>
        <dbReference type="ARBA" id="ARBA00004651"/>
    </source>
</evidence>
<feature type="transmembrane region" description="Helical" evidence="5">
    <location>
        <begin position="71"/>
        <end position="93"/>
    </location>
</feature>
<dbReference type="PROSITE" id="PS50928">
    <property type="entry name" value="ABC_TM1"/>
    <property type="match status" value="1"/>
</dbReference>
<dbReference type="CDD" id="cd06261">
    <property type="entry name" value="TM_PBP2"/>
    <property type="match status" value="1"/>
</dbReference>
<dbReference type="SUPFAM" id="SSF161098">
    <property type="entry name" value="MetI-like"/>
    <property type="match status" value="1"/>
</dbReference>
<protein>
    <submittedName>
        <fullName evidence="7">Carbohydrate ABC transporter membrane protein 1, CUT1 family</fullName>
    </submittedName>
</protein>
<dbReference type="InterPro" id="IPR035906">
    <property type="entry name" value="MetI-like_sf"/>
</dbReference>
<dbReference type="AlphaFoldDB" id="A0A450SN47"/>
<keyword evidence="4 5" id="KW-0472">Membrane</keyword>
<feature type="transmembrane region" description="Helical" evidence="5">
    <location>
        <begin position="154"/>
        <end position="176"/>
    </location>
</feature>
<comment type="subcellular location">
    <subcellularLocation>
        <location evidence="1">Cell membrane</location>
        <topology evidence="1">Multi-pass membrane protein</topology>
    </subcellularLocation>
</comment>
<dbReference type="PANTHER" id="PTHR43759">
    <property type="entry name" value="TREHALOSE TRANSPORT SYSTEM PERMEASE PROTEIN SUGA"/>
    <property type="match status" value="1"/>
</dbReference>
<dbReference type="GO" id="GO:0055085">
    <property type="term" value="P:transmembrane transport"/>
    <property type="evidence" value="ECO:0007669"/>
    <property type="project" value="InterPro"/>
</dbReference>
<dbReference type="InterPro" id="IPR052730">
    <property type="entry name" value="Sugar_ABC_transporter"/>
</dbReference>
<feature type="transmembrane region" description="Helical" evidence="5">
    <location>
        <begin position="7"/>
        <end position="32"/>
    </location>
</feature>
<feature type="transmembrane region" description="Helical" evidence="5">
    <location>
        <begin position="259"/>
        <end position="281"/>
    </location>
</feature>
<feature type="transmembrane region" description="Helical" evidence="5">
    <location>
        <begin position="196"/>
        <end position="218"/>
    </location>
</feature>
<accession>A0A450SN47</accession>
<sequence>MLRFRSGFFLVAPLLVLLVTVCVLPFLIAAYVSVTDLNLALSGRSGAFVGMENYRQLLLDHELHRSLRTTFTFAFTSVIGELVLGVLLGIYLYKKRTQQSMLIPLVALPLLLAPVVTGLIWRLLYQGEFGLVSYLLQLMGLFEEASITSNPSTALFAVVLVDVWQWTPFVALMVFVQRTLLPKSPFEAAALDGASPVVAVRTITIPLLVPLIAMLGLLRFIDAFREFDKVFVLTSGGPGSATELISIYAWRIIFRNWDFGYGAALSVALYLVIFSLSWLVFRSRAWRQSETK</sequence>
<dbReference type="EMBL" id="CAADEX010000051">
    <property type="protein sequence ID" value="VFJ55253.1"/>
    <property type="molecule type" value="Genomic_DNA"/>
</dbReference>
<organism evidence="7">
    <name type="scientific">Candidatus Kentrum sp. DK</name>
    <dbReference type="NCBI Taxonomy" id="2126562"/>
    <lineage>
        <taxon>Bacteria</taxon>
        <taxon>Pseudomonadati</taxon>
        <taxon>Pseudomonadota</taxon>
        <taxon>Gammaproteobacteria</taxon>
        <taxon>Candidatus Kentrum</taxon>
    </lineage>
</organism>
<evidence type="ECO:0000256" key="2">
    <source>
        <dbReference type="ARBA" id="ARBA00022692"/>
    </source>
</evidence>
<proteinExistence type="predicted"/>
<name>A0A450SN47_9GAMM</name>
<dbReference type="PANTHER" id="PTHR43759:SF1">
    <property type="entry name" value="GLUCOSE IMPORT SYSTEM PERMEASE PROTEIN GLCT"/>
    <property type="match status" value="1"/>
</dbReference>
<evidence type="ECO:0000313" key="7">
    <source>
        <dbReference type="EMBL" id="VFJ55253.1"/>
    </source>
</evidence>
<evidence type="ECO:0000256" key="5">
    <source>
        <dbReference type="SAM" id="Phobius"/>
    </source>
</evidence>
<evidence type="ECO:0000256" key="4">
    <source>
        <dbReference type="ARBA" id="ARBA00023136"/>
    </source>
</evidence>
<keyword evidence="3 5" id="KW-1133">Transmembrane helix</keyword>